<proteinExistence type="predicted"/>
<name>A0A7N5JFB5_AILME</name>
<keyword evidence="3" id="KW-1185">Reference proteome</keyword>
<feature type="region of interest" description="Disordered" evidence="1">
    <location>
        <begin position="1"/>
        <end position="28"/>
    </location>
</feature>
<dbReference type="Ensembl" id="ENSAMET00000034359.1">
    <property type="protein sequence ID" value="ENSAMEP00000024543.1"/>
    <property type="gene ID" value="ENSAMEG00000029311.1"/>
</dbReference>
<reference evidence="2" key="2">
    <citation type="submission" date="2025-08" db="UniProtKB">
        <authorList>
            <consortium name="Ensembl"/>
        </authorList>
    </citation>
    <scope>IDENTIFICATION</scope>
</reference>
<dbReference type="Proteomes" id="UP000008912">
    <property type="component" value="Unassembled WGS sequence"/>
</dbReference>
<accession>A0A7N5JFB5</accession>
<reference evidence="2" key="3">
    <citation type="submission" date="2025-09" db="UniProtKB">
        <authorList>
            <consortium name="Ensembl"/>
        </authorList>
    </citation>
    <scope>IDENTIFICATION</scope>
</reference>
<sequence length="53" mass="6042">METVRSPMLRMTPRSPVTPESISHRPAACRRKSWPARIPKMLAKPPACLWDSL</sequence>
<gene>
    <name evidence="2" type="primary">TEX48</name>
</gene>
<evidence type="ECO:0000313" key="2">
    <source>
        <dbReference type="Ensembl" id="ENSAMEP00000024543.1"/>
    </source>
</evidence>
<dbReference type="InParanoid" id="A0A7N5JFB5"/>
<evidence type="ECO:0000256" key="1">
    <source>
        <dbReference type="SAM" id="MobiDB-lite"/>
    </source>
</evidence>
<dbReference type="GeneTree" id="ENSGT01030000240286"/>
<organism evidence="2 3">
    <name type="scientific">Ailuropoda melanoleuca</name>
    <name type="common">Giant panda</name>
    <dbReference type="NCBI Taxonomy" id="9646"/>
    <lineage>
        <taxon>Eukaryota</taxon>
        <taxon>Metazoa</taxon>
        <taxon>Chordata</taxon>
        <taxon>Craniata</taxon>
        <taxon>Vertebrata</taxon>
        <taxon>Euteleostomi</taxon>
        <taxon>Mammalia</taxon>
        <taxon>Eutheria</taxon>
        <taxon>Laurasiatheria</taxon>
        <taxon>Carnivora</taxon>
        <taxon>Caniformia</taxon>
        <taxon>Ursidae</taxon>
        <taxon>Ailuropoda</taxon>
    </lineage>
</organism>
<protein>
    <submittedName>
        <fullName evidence="2">Testis expressed 48</fullName>
    </submittedName>
</protein>
<reference evidence="2 3" key="1">
    <citation type="journal article" date="2010" name="Nature">
        <title>The sequence and de novo assembly of the giant panda genome.</title>
        <authorList>
            <person name="Li R."/>
            <person name="Fan W."/>
            <person name="Tian G."/>
            <person name="Zhu H."/>
            <person name="He L."/>
            <person name="Cai J."/>
            <person name="Huang Q."/>
            <person name="Cai Q."/>
            <person name="Li B."/>
            <person name="Bai Y."/>
            <person name="Zhang Z."/>
            <person name="Zhang Y."/>
            <person name="Wang W."/>
            <person name="Li J."/>
            <person name="Wei F."/>
            <person name="Li H."/>
            <person name="Jian M."/>
            <person name="Li J."/>
            <person name="Zhang Z."/>
            <person name="Nielsen R."/>
            <person name="Li D."/>
            <person name="Gu W."/>
            <person name="Yang Z."/>
            <person name="Xuan Z."/>
            <person name="Ryder O.A."/>
            <person name="Leung F.C."/>
            <person name="Zhou Y."/>
            <person name="Cao J."/>
            <person name="Sun X."/>
            <person name="Fu Y."/>
            <person name="Fang X."/>
            <person name="Guo X."/>
            <person name="Wang B."/>
            <person name="Hou R."/>
            <person name="Shen F."/>
            <person name="Mu B."/>
            <person name="Ni P."/>
            <person name="Lin R."/>
            <person name="Qian W."/>
            <person name="Wang G."/>
            <person name="Yu C."/>
            <person name="Nie W."/>
            <person name="Wang J."/>
            <person name="Wu Z."/>
            <person name="Liang H."/>
            <person name="Min J."/>
            <person name="Wu Q."/>
            <person name="Cheng S."/>
            <person name="Ruan J."/>
            <person name="Wang M."/>
            <person name="Shi Z."/>
            <person name="Wen M."/>
            <person name="Liu B."/>
            <person name="Ren X."/>
            <person name="Zheng H."/>
            <person name="Dong D."/>
            <person name="Cook K."/>
            <person name="Shan G."/>
            <person name="Zhang H."/>
            <person name="Kosiol C."/>
            <person name="Xie X."/>
            <person name="Lu Z."/>
            <person name="Zheng H."/>
            <person name="Li Y."/>
            <person name="Steiner C.C."/>
            <person name="Lam T.T."/>
            <person name="Lin S."/>
            <person name="Zhang Q."/>
            <person name="Li G."/>
            <person name="Tian J."/>
            <person name="Gong T."/>
            <person name="Liu H."/>
            <person name="Zhang D."/>
            <person name="Fang L."/>
            <person name="Ye C."/>
            <person name="Zhang J."/>
            <person name="Hu W."/>
            <person name="Xu A."/>
            <person name="Ren Y."/>
            <person name="Zhang G."/>
            <person name="Bruford M.W."/>
            <person name="Li Q."/>
            <person name="Ma L."/>
            <person name="Guo Y."/>
            <person name="An N."/>
            <person name="Hu Y."/>
            <person name="Zheng Y."/>
            <person name="Shi Y."/>
            <person name="Li Z."/>
            <person name="Liu Q."/>
            <person name="Chen Y."/>
            <person name="Zhao J."/>
            <person name="Qu N."/>
            <person name="Zhao S."/>
            <person name="Tian F."/>
            <person name="Wang X."/>
            <person name="Wang H."/>
            <person name="Xu L."/>
            <person name="Liu X."/>
            <person name="Vinar T."/>
            <person name="Wang Y."/>
            <person name="Lam T.W."/>
            <person name="Yiu S.M."/>
            <person name="Liu S."/>
            <person name="Zhang H."/>
            <person name="Li D."/>
            <person name="Huang Y."/>
            <person name="Wang X."/>
            <person name="Yang G."/>
            <person name="Jiang Z."/>
            <person name="Wang J."/>
            <person name="Qin N."/>
            <person name="Li L."/>
            <person name="Li J."/>
            <person name="Bolund L."/>
            <person name="Kristiansen K."/>
            <person name="Wong G.K."/>
            <person name="Olson M."/>
            <person name="Zhang X."/>
            <person name="Li S."/>
            <person name="Yang H."/>
            <person name="Wang J."/>
            <person name="Wang J."/>
        </authorList>
    </citation>
    <scope>NUCLEOTIDE SEQUENCE [LARGE SCALE GENOMIC DNA]</scope>
</reference>
<dbReference type="AlphaFoldDB" id="A0A7N5JFB5"/>
<evidence type="ECO:0000313" key="3">
    <source>
        <dbReference type="Proteomes" id="UP000008912"/>
    </source>
</evidence>